<evidence type="ECO:0000313" key="2">
    <source>
        <dbReference type="EMBL" id="CAB5022958.1"/>
    </source>
</evidence>
<dbReference type="EMBL" id="CAFBOZ010000317">
    <property type="protein sequence ID" value="CAB5022958.1"/>
    <property type="molecule type" value="Genomic_DNA"/>
</dbReference>
<dbReference type="SMART" id="SM00267">
    <property type="entry name" value="GGDEF"/>
    <property type="match status" value="1"/>
</dbReference>
<dbReference type="SUPFAM" id="SSF55073">
    <property type="entry name" value="Nucleotide cyclase"/>
    <property type="match status" value="1"/>
</dbReference>
<dbReference type="PANTHER" id="PTHR45138:SF9">
    <property type="entry name" value="DIGUANYLATE CYCLASE DGCM-RELATED"/>
    <property type="match status" value="1"/>
</dbReference>
<name>A0A6J7QYM3_9ZZZZ</name>
<dbReference type="Gene3D" id="1.25.40.10">
    <property type="entry name" value="Tetratricopeptide repeat domain"/>
    <property type="match status" value="1"/>
</dbReference>
<proteinExistence type="predicted"/>
<dbReference type="AlphaFoldDB" id="A0A6J7QYM3"/>
<dbReference type="PANTHER" id="PTHR45138">
    <property type="entry name" value="REGULATORY COMPONENTS OF SENSORY TRANSDUCTION SYSTEM"/>
    <property type="match status" value="1"/>
</dbReference>
<dbReference type="InterPro" id="IPR000160">
    <property type="entry name" value="GGDEF_dom"/>
</dbReference>
<dbReference type="Pfam" id="PF00990">
    <property type="entry name" value="GGDEF"/>
    <property type="match status" value="1"/>
</dbReference>
<dbReference type="NCBIfam" id="TIGR00254">
    <property type="entry name" value="GGDEF"/>
    <property type="match status" value="1"/>
</dbReference>
<feature type="domain" description="GGDEF" evidence="1">
    <location>
        <begin position="396"/>
        <end position="529"/>
    </location>
</feature>
<protein>
    <submittedName>
        <fullName evidence="2">Unannotated protein</fullName>
    </submittedName>
</protein>
<dbReference type="PROSITE" id="PS50887">
    <property type="entry name" value="GGDEF"/>
    <property type="match status" value="1"/>
</dbReference>
<gene>
    <name evidence="2" type="ORF">UFOPK3992_01821</name>
</gene>
<reference evidence="2" key="1">
    <citation type="submission" date="2020-05" db="EMBL/GenBank/DDBJ databases">
        <authorList>
            <person name="Chiriac C."/>
            <person name="Salcher M."/>
            <person name="Ghai R."/>
            <person name="Kavagutti S V."/>
        </authorList>
    </citation>
    <scope>NUCLEOTIDE SEQUENCE</scope>
</reference>
<dbReference type="Pfam" id="PF13424">
    <property type="entry name" value="TPR_12"/>
    <property type="match status" value="1"/>
</dbReference>
<dbReference type="SMART" id="SM00028">
    <property type="entry name" value="TPR"/>
    <property type="match status" value="3"/>
</dbReference>
<evidence type="ECO:0000259" key="1">
    <source>
        <dbReference type="PROSITE" id="PS50887"/>
    </source>
</evidence>
<dbReference type="InterPro" id="IPR029787">
    <property type="entry name" value="Nucleotide_cyclase"/>
</dbReference>
<dbReference type="GO" id="GO:0052621">
    <property type="term" value="F:diguanylate cyclase activity"/>
    <property type="evidence" value="ECO:0007669"/>
    <property type="project" value="TreeGrafter"/>
</dbReference>
<dbReference type="InterPro" id="IPR011990">
    <property type="entry name" value="TPR-like_helical_dom_sf"/>
</dbReference>
<dbReference type="SUPFAM" id="SSF48452">
    <property type="entry name" value="TPR-like"/>
    <property type="match status" value="1"/>
</dbReference>
<dbReference type="InterPro" id="IPR043128">
    <property type="entry name" value="Rev_trsase/Diguanyl_cyclase"/>
</dbReference>
<accession>A0A6J7QYM3</accession>
<dbReference type="InterPro" id="IPR019734">
    <property type="entry name" value="TPR_rpt"/>
</dbReference>
<sequence>MAQDESYELLVSVAEDATKPAAERLAAWDDVWGWLLLSNQLERALALAGTMRDVAEESGDLAAAVMADVVAADVIALLPGPKAEAMRLADEGMIEAQGFGLPHLAARAQVVLGYAFGTVGSFHSGIEHLLSAKQSLRELGDKRMLAWADLRLARVLFWAEEPEGAARTSERVIRWSRSEGETALLCGALVELGESFNVMGRSVEARHSVEEALLLAQRHGYGLFEGEALVCLGDCLRAEGRPPEALACYTEALDLFGHFPSLLFRLGSVHHALGEVDTARAELDRAVALSVAEGYADIEFRARDLLASIEEESGDLPAALEQTRLARDAERGHRTSTFDRRVSELLAGFEVQRMAREAATERDRRAELELQALTDPLTGLLNRRGFDAAVSGVGADTYSLLMLDLNKFKPINDQYGHPVGDEVLKRAGQALVASCPESALIARVGGDEFAVVLPGAEAEQARGVAEDIVQALAAIDLADLAPGHAVGVSVGCSHRRTDDDDVATLMQLADRALYRAKSEGYGRFCSDHLDV</sequence>
<organism evidence="2">
    <name type="scientific">freshwater metagenome</name>
    <dbReference type="NCBI Taxonomy" id="449393"/>
    <lineage>
        <taxon>unclassified sequences</taxon>
        <taxon>metagenomes</taxon>
        <taxon>ecological metagenomes</taxon>
    </lineage>
</organism>
<dbReference type="InterPro" id="IPR050469">
    <property type="entry name" value="Diguanylate_Cyclase"/>
</dbReference>
<dbReference type="Gene3D" id="3.30.70.270">
    <property type="match status" value="1"/>
</dbReference>
<dbReference type="CDD" id="cd01949">
    <property type="entry name" value="GGDEF"/>
    <property type="match status" value="1"/>
</dbReference>